<keyword evidence="2" id="KW-1185">Reference proteome</keyword>
<dbReference type="Proteomes" id="UP001225646">
    <property type="component" value="Unassembled WGS sequence"/>
</dbReference>
<reference evidence="1 2" key="1">
    <citation type="submission" date="2023-07" db="EMBL/GenBank/DDBJ databases">
        <title>Genomic Encyclopedia of Type Strains, Phase IV (KMG-IV): sequencing the most valuable type-strain genomes for metagenomic binning, comparative biology and taxonomic classification.</title>
        <authorList>
            <person name="Goeker M."/>
        </authorList>
    </citation>
    <scope>NUCLEOTIDE SEQUENCE [LARGE SCALE GENOMIC DNA]</scope>
    <source>
        <strain evidence="1 2">DSM 19092</strain>
    </source>
</reference>
<accession>A0ABT9VSY5</accession>
<dbReference type="EMBL" id="JAUSTR010000047">
    <property type="protein sequence ID" value="MDQ0164088.1"/>
    <property type="molecule type" value="Genomic_DNA"/>
</dbReference>
<gene>
    <name evidence="1" type="ORF">J2S06_003233</name>
</gene>
<organism evidence="1 2">
    <name type="scientific">Aeribacillus alveayuensis</name>
    <dbReference type="NCBI Taxonomy" id="279215"/>
    <lineage>
        <taxon>Bacteria</taxon>
        <taxon>Bacillati</taxon>
        <taxon>Bacillota</taxon>
        <taxon>Bacilli</taxon>
        <taxon>Bacillales</taxon>
        <taxon>Bacillaceae</taxon>
        <taxon>Aeribacillus</taxon>
    </lineage>
</organism>
<protein>
    <submittedName>
        <fullName evidence="1">Uncharacterized protein</fullName>
    </submittedName>
</protein>
<evidence type="ECO:0000313" key="1">
    <source>
        <dbReference type="EMBL" id="MDQ0164088.1"/>
    </source>
</evidence>
<sequence>MATLMKNRRKIKLDSKDNKKIIEELKSAPSSIITSEYKSYLNSCLEVVANVSKNKTHRLF</sequence>
<name>A0ABT9VSY5_9BACI</name>
<proteinExistence type="predicted"/>
<dbReference type="RefSeq" id="WP_419152961.1">
    <property type="nucleotide sequence ID" value="NZ_JAUSTR010000047.1"/>
</dbReference>
<evidence type="ECO:0000313" key="2">
    <source>
        <dbReference type="Proteomes" id="UP001225646"/>
    </source>
</evidence>
<comment type="caution">
    <text evidence="1">The sequence shown here is derived from an EMBL/GenBank/DDBJ whole genome shotgun (WGS) entry which is preliminary data.</text>
</comment>